<accession>A0A821YK79</accession>
<dbReference type="Proteomes" id="UP000663848">
    <property type="component" value="Unassembled WGS sequence"/>
</dbReference>
<evidence type="ECO:0000313" key="3">
    <source>
        <dbReference type="Proteomes" id="UP000663848"/>
    </source>
</evidence>
<reference evidence="2" key="1">
    <citation type="submission" date="2021-02" db="EMBL/GenBank/DDBJ databases">
        <authorList>
            <person name="Nowell W R."/>
        </authorList>
    </citation>
    <scope>NUCLEOTIDE SEQUENCE</scope>
</reference>
<feature type="domain" description="Phosphatidate phosphatase APP1 catalytic" evidence="1">
    <location>
        <begin position="3"/>
        <end position="43"/>
    </location>
</feature>
<dbReference type="EMBL" id="CAJOBR010024287">
    <property type="protein sequence ID" value="CAF4960140.1"/>
    <property type="molecule type" value="Genomic_DNA"/>
</dbReference>
<proteinExistence type="predicted"/>
<comment type="caution">
    <text evidence="2">The sequence shown here is derived from an EMBL/GenBank/DDBJ whole genome shotgun (WGS) entry which is preliminary data.</text>
</comment>
<organism evidence="2 3">
    <name type="scientific">Rotaria socialis</name>
    <dbReference type="NCBI Taxonomy" id="392032"/>
    <lineage>
        <taxon>Eukaryota</taxon>
        <taxon>Metazoa</taxon>
        <taxon>Spiralia</taxon>
        <taxon>Gnathifera</taxon>
        <taxon>Rotifera</taxon>
        <taxon>Eurotatoria</taxon>
        <taxon>Bdelloidea</taxon>
        <taxon>Philodinida</taxon>
        <taxon>Philodinidae</taxon>
        <taxon>Rotaria</taxon>
    </lineage>
</organism>
<dbReference type="AlphaFoldDB" id="A0A821YK79"/>
<evidence type="ECO:0000313" key="2">
    <source>
        <dbReference type="EMBL" id="CAF4960140.1"/>
    </source>
</evidence>
<sequence length="84" mass="10218">MFLQNTRRRSFVLIGDIFQKDPDIYASIYAQYPDRIPRVFIRKYKDDDQGQRKLEKIFKDIPRTKWTTFETGDDLPKDIQFKLK</sequence>
<protein>
    <recommendedName>
        <fullName evidence="1">Phosphatidate phosphatase APP1 catalytic domain-containing protein</fullName>
    </recommendedName>
</protein>
<name>A0A821YK79_9BILA</name>
<gene>
    <name evidence="2" type="ORF">QYT958_LOCUS34198</name>
</gene>
<dbReference type="GO" id="GO:0008195">
    <property type="term" value="F:phosphatidate phosphatase activity"/>
    <property type="evidence" value="ECO:0007669"/>
    <property type="project" value="InterPro"/>
</dbReference>
<evidence type="ECO:0000259" key="1">
    <source>
        <dbReference type="Pfam" id="PF09949"/>
    </source>
</evidence>
<dbReference type="Pfam" id="PF09949">
    <property type="entry name" value="APP1_cat"/>
    <property type="match status" value="1"/>
</dbReference>
<dbReference type="InterPro" id="IPR019236">
    <property type="entry name" value="APP1_cat"/>
</dbReference>